<evidence type="ECO:0000313" key="17">
    <source>
        <dbReference type="Proteomes" id="UP000033647"/>
    </source>
</evidence>
<dbReference type="Pfam" id="PF00790">
    <property type="entry name" value="VHS"/>
    <property type="match status" value="1"/>
</dbReference>
<feature type="compositionally biased region" description="Low complexity" evidence="13">
    <location>
        <begin position="416"/>
        <end position="440"/>
    </location>
</feature>
<feature type="domain" description="SH3" evidence="14">
    <location>
        <begin position="212"/>
        <end position="271"/>
    </location>
</feature>
<evidence type="ECO:0000256" key="13">
    <source>
        <dbReference type="SAM" id="MobiDB-lite"/>
    </source>
</evidence>
<comment type="function">
    <text evidence="1">Component of the ESCRT-0 complex which is the sorting receptor for ubiquitinated cargo proteins at the multivesicular body (MVB).</text>
</comment>
<evidence type="ECO:0000256" key="10">
    <source>
        <dbReference type="ARBA" id="ARBA00022927"/>
    </source>
</evidence>
<evidence type="ECO:0000256" key="6">
    <source>
        <dbReference type="ARBA" id="ARBA00018978"/>
    </source>
</evidence>
<feature type="compositionally biased region" description="Polar residues" evidence="13">
    <location>
        <begin position="609"/>
        <end position="620"/>
    </location>
</feature>
<dbReference type="SMART" id="SM00288">
    <property type="entry name" value="VHS"/>
    <property type="match status" value="1"/>
</dbReference>
<keyword evidence="10" id="KW-0653">Protein transport</keyword>
<dbReference type="PROSITE" id="PS50179">
    <property type="entry name" value="VHS"/>
    <property type="match status" value="1"/>
</dbReference>
<evidence type="ECO:0000256" key="8">
    <source>
        <dbReference type="ARBA" id="ARBA00022448"/>
    </source>
</evidence>
<dbReference type="PRINTS" id="PR00452">
    <property type="entry name" value="SH3DOMAIN"/>
</dbReference>
<keyword evidence="11" id="KW-0472">Membrane</keyword>
<evidence type="ECO:0000313" key="16">
    <source>
        <dbReference type="EMBL" id="KJY02401.1"/>
    </source>
</evidence>
<dbReference type="EMBL" id="LAFY01000051">
    <property type="protein sequence ID" value="KJY02401.1"/>
    <property type="molecule type" value="Genomic_DNA"/>
</dbReference>
<dbReference type="PANTHER" id="PTHR45929">
    <property type="entry name" value="JAK PATHWAY SIGNAL TRANSDUCTION ADAPTOR MOLECULE"/>
    <property type="match status" value="1"/>
</dbReference>
<dbReference type="GO" id="GO:0035091">
    <property type="term" value="F:phosphatidylinositol binding"/>
    <property type="evidence" value="ECO:0007669"/>
    <property type="project" value="InterPro"/>
</dbReference>
<dbReference type="STRING" id="1047168.A0A0F4H1K9"/>
<dbReference type="CDD" id="cd16978">
    <property type="entry name" value="VHS_HSE1"/>
    <property type="match status" value="1"/>
</dbReference>
<dbReference type="Gene3D" id="1.20.5.1940">
    <property type="match status" value="1"/>
</dbReference>
<evidence type="ECO:0000259" key="14">
    <source>
        <dbReference type="PROSITE" id="PS50002"/>
    </source>
</evidence>
<dbReference type="AlphaFoldDB" id="A0A0F4H1K9"/>
<dbReference type="Gene3D" id="1.25.40.90">
    <property type="match status" value="1"/>
</dbReference>
<feature type="compositionally biased region" description="Pro residues" evidence="13">
    <location>
        <begin position="404"/>
        <end position="415"/>
    </location>
</feature>
<dbReference type="InterPro" id="IPR050670">
    <property type="entry name" value="STAM"/>
</dbReference>
<evidence type="ECO:0000256" key="5">
    <source>
        <dbReference type="ARBA" id="ARBA00017923"/>
    </source>
</evidence>
<dbReference type="Pfam" id="PF00018">
    <property type="entry name" value="SH3_1"/>
    <property type="match status" value="1"/>
</dbReference>
<evidence type="ECO:0000256" key="2">
    <source>
        <dbReference type="ARBA" id="ARBA00004125"/>
    </source>
</evidence>
<dbReference type="InterPro" id="IPR036028">
    <property type="entry name" value="SH3-like_dom_sf"/>
</dbReference>
<dbReference type="Pfam" id="PF03127">
    <property type="entry name" value="GAT"/>
    <property type="match status" value="1"/>
</dbReference>
<dbReference type="GO" id="GO:0033565">
    <property type="term" value="C:ESCRT-0 complex"/>
    <property type="evidence" value="ECO:0007669"/>
    <property type="project" value="TreeGrafter"/>
</dbReference>
<evidence type="ECO:0000256" key="4">
    <source>
        <dbReference type="ARBA" id="ARBA00011446"/>
    </source>
</evidence>
<dbReference type="InterPro" id="IPR001452">
    <property type="entry name" value="SH3_domain"/>
</dbReference>
<comment type="subcellular location">
    <subcellularLocation>
        <location evidence="2">Endosome membrane</location>
        <topology evidence="2">Peripheral membrane protein</topology>
        <orientation evidence="2">Cytoplasmic side</orientation>
    </subcellularLocation>
</comment>
<evidence type="ECO:0000256" key="12">
    <source>
        <dbReference type="PROSITE-ProRule" id="PRU00192"/>
    </source>
</evidence>
<dbReference type="PROSITE" id="PS50002">
    <property type="entry name" value="SH3"/>
    <property type="match status" value="1"/>
</dbReference>
<name>A0A0F4H1K9_9PEZI</name>
<protein>
    <recommendedName>
        <fullName evidence="5">Class E vacuolar protein-sorting machinery protein HSE1</fullName>
    </recommendedName>
    <alternativeName>
        <fullName evidence="6">Class E vacuolar protein-sorting machinery protein hse1</fullName>
    </alternativeName>
</protein>
<feature type="region of interest" description="Disordered" evidence="13">
    <location>
        <begin position="367"/>
        <end position="681"/>
    </location>
</feature>
<feature type="region of interest" description="Disordered" evidence="13">
    <location>
        <begin position="139"/>
        <end position="163"/>
    </location>
</feature>
<dbReference type="Proteomes" id="UP000033647">
    <property type="component" value="Unassembled WGS sequence"/>
</dbReference>
<evidence type="ECO:0000256" key="11">
    <source>
        <dbReference type="ARBA" id="ARBA00023136"/>
    </source>
</evidence>
<dbReference type="SUPFAM" id="SSF50044">
    <property type="entry name" value="SH3-domain"/>
    <property type="match status" value="1"/>
</dbReference>
<evidence type="ECO:0000256" key="9">
    <source>
        <dbReference type="ARBA" id="ARBA00022753"/>
    </source>
</evidence>
<comment type="subunit">
    <text evidence="4">Component of the ESCRT-0 complex composed of HSE1 and VPS27.</text>
</comment>
<feature type="compositionally biased region" description="Basic and acidic residues" evidence="13">
    <location>
        <begin position="151"/>
        <end position="163"/>
    </location>
</feature>
<keyword evidence="7 12" id="KW-0728">SH3 domain</keyword>
<dbReference type="OrthoDB" id="10255964at2759"/>
<comment type="caution">
    <text evidence="16">The sequence shown here is derived from an EMBL/GenBank/DDBJ whole genome shotgun (WGS) entry which is preliminary data.</text>
</comment>
<dbReference type="PANTHER" id="PTHR45929:SF3">
    <property type="entry name" value="JAK PATHWAY SIGNAL TRANSDUCTION ADAPTOR MOLECULE"/>
    <property type="match status" value="1"/>
</dbReference>
<feature type="compositionally biased region" description="Low complexity" evidence="13">
    <location>
        <begin position="589"/>
        <end position="599"/>
    </location>
</feature>
<keyword evidence="8" id="KW-0813">Transport</keyword>
<gene>
    <name evidence="16" type="ORF">TI39_contig54g00005</name>
</gene>
<sequence length="681" mass="75294">MFRTQASPLDEAVVKATDENLTSENWEFILDVCDRVSADSSGPSQAVASIIKRLAHRNANVQLYTLELANALSQNCGAPLHRELASKAFTDALLRLAADRNTHAQVKQKVMERMGAWTEEFRSSPDLGIMEQAYGKLRMQQPSLLPPNKPVKKEISSDDRRKEDEELQLALALSIKDKGASDAGTSNVQQQQPQQQQAAQSQPAQPQGTTAATVSRVRALYDFTPTEAGELAFRKNDIIAVLESVYKDWWKGSLRGQTGIFPLNYVEKLQDPTKDEMERDAQMESEVFGEVKNVEKLLALLSVGGEAGGRRGEREEEEISELYQRTLSIRPKLIELIARYSQKKDDFTQLNEKFIKARRDYEALLESSMSQPQYQQQQYPIRARQPQHYPPQHPTSYGGLQQPPSQPYQQGPPPSQGYQTPQPFGQQHQQRMPPQQDTQRYFSPPPADAPGPSPPFAAPYPQQNGPPPTQNGPAPFHFLPGGMAPPTGNEIRRKPSPHDAPGRGPSDPYNAAQAFQGQIRPNSIHTLNSGNPQELATSGYESPIDNRHSYPSAHAQQPPGQDQAYNAYVQSQQAPPVQAQQAPPPQPQHAPSQLQQQPAEHAMPHRQRTQSFESPTSMYSAQPDGQHPPPQQPSAPPPGVPSAPGMPSAGSAPYQAYQPYQPQQQATPSAGNDGDPVDFYR</sequence>
<evidence type="ECO:0000256" key="1">
    <source>
        <dbReference type="ARBA" id="ARBA00002654"/>
    </source>
</evidence>
<dbReference type="InterPro" id="IPR004152">
    <property type="entry name" value="GAT_dom"/>
</dbReference>
<feature type="compositionally biased region" description="Pro residues" evidence="13">
    <location>
        <begin position="443"/>
        <end position="470"/>
    </location>
</feature>
<organism evidence="16 17">
    <name type="scientific">Zymoseptoria brevis</name>
    <dbReference type="NCBI Taxonomy" id="1047168"/>
    <lineage>
        <taxon>Eukaryota</taxon>
        <taxon>Fungi</taxon>
        <taxon>Dikarya</taxon>
        <taxon>Ascomycota</taxon>
        <taxon>Pezizomycotina</taxon>
        <taxon>Dothideomycetes</taxon>
        <taxon>Dothideomycetidae</taxon>
        <taxon>Mycosphaerellales</taxon>
        <taxon>Mycosphaerellaceae</taxon>
        <taxon>Zymoseptoria</taxon>
    </lineage>
</organism>
<dbReference type="InterPro" id="IPR002014">
    <property type="entry name" value="VHS_dom"/>
</dbReference>
<reference evidence="16 17" key="1">
    <citation type="submission" date="2015-03" db="EMBL/GenBank/DDBJ databases">
        <title>RNA-seq based gene annotation and comparative genomics of four Zymoseptoria species reveal species-specific pathogenicity related genes and transposable element activity.</title>
        <authorList>
            <person name="Grandaubert J."/>
            <person name="Bhattacharyya A."/>
            <person name="Stukenbrock E.H."/>
        </authorList>
    </citation>
    <scope>NUCLEOTIDE SEQUENCE [LARGE SCALE GENOMIC DNA]</scope>
    <source>
        <strain evidence="16 17">Zb18110</strain>
    </source>
</reference>
<dbReference type="SUPFAM" id="SSF48464">
    <property type="entry name" value="ENTH/VHS domain"/>
    <property type="match status" value="1"/>
</dbReference>
<feature type="compositionally biased region" description="Low complexity" evidence="13">
    <location>
        <begin position="189"/>
        <end position="207"/>
    </location>
</feature>
<dbReference type="GO" id="GO:0043328">
    <property type="term" value="P:protein transport to vacuole involved in ubiquitin-dependent protein catabolic process via the multivesicular body sorting pathway"/>
    <property type="evidence" value="ECO:0007669"/>
    <property type="project" value="TreeGrafter"/>
</dbReference>
<keyword evidence="17" id="KW-1185">Reference proteome</keyword>
<feature type="compositionally biased region" description="Pro residues" evidence="13">
    <location>
        <begin position="626"/>
        <end position="641"/>
    </location>
</feature>
<feature type="compositionally biased region" description="Basic and acidic residues" evidence="13">
    <location>
        <begin position="490"/>
        <end position="501"/>
    </location>
</feature>
<keyword evidence="9" id="KW-0967">Endosome</keyword>
<dbReference type="GO" id="GO:0010008">
    <property type="term" value="C:endosome membrane"/>
    <property type="evidence" value="ECO:0007669"/>
    <property type="project" value="UniProtKB-SubCell"/>
</dbReference>
<feature type="domain" description="VHS" evidence="15">
    <location>
        <begin position="16"/>
        <end position="145"/>
    </location>
</feature>
<feature type="compositionally biased region" description="Low complexity" evidence="13">
    <location>
        <begin position="570"/>
        <end position="581"/>
    </location>
</feature>
<evidence type="ECO:0000259" key="15">
    <source>
        <dbReference type="PROSITE" id="PS50179"/>
    </source>
</evidence>
<feature type="region of interest" description="Disordered" evidence="13">
    <location>
        <begin position="180"/>
        <end position="211"/>
    </location>
</feature>
<dbReference type="CDD" id="cd11805">
    <property type="entry name" value="SH3_GRB2_like_C"/>
    <property type="match status" value="1"/>
</dbReference>
<accession>A0A0F4H1K9</accession>
<feature type="compositionally biased region" description="Polar residues" evidence="13">
    <location>
        <begin position="554"/>
        <end position="564"/>
    </location>
</feature>
<proteinExistence type="inferred from homology"/>
<dbReference type="FunFam" id="2.30.30.40:FF:000072">
    <property type="entry name" value="Unconventional Myosin IB"/>
    <property type="match status" value="1"/>
</dbReference>
<dbReference type="InterPro" id="IPR008942">
    <property type="entry name" value="ENTH_VHS"/>
</dbReference>
<evidence type="ECO:0000256" key="3">
    <source>
        <dbReference type="ARBA" id="ARBA00009666"/>
    </source>
</evidence>
<dbReference type="Gene3D" id="2.30.30.40">
    <property type="entry name" value="SH3 Domains"/>
    <property type="match status" value="1"/>
</dbReference>
<feature type="compositionally biased region" description="Low complexity" evidence="13">
    <location>
        <begin position="371"/>
        <end position="387"/>
    </location>
</feature>
<feature type="compositionally biased region" description="Polar residues" evidence="13">
    <location>
        <begin position="513"/>
        <end position="540"/>
    </location>
</feature>
<dbReference type="SMART" id="SM00326">
    <property type="entry name" value="SH3"/>
    <property type="match status" value="1"/>
</dbReference>
<feature type="compositionally biased region" description="Low complexity" evidence="13">
    <location>
        <begin position="642"/>
        <end position="666"/>
    </location>
</feature>
<evidence type="ECO:0000256" key="7">
    <source>
        <dbReference type="ARBA" id="ARBA00022443"/>
    </source>
</evidence>
<comment type="similarity">
    <text evidence="3">Belongs to the STAM family.</text>
</comment>
<dbReference type="PRINTS" id="PR01887">
    <property type="entry name" value="SPECTRNALPHA"/>
</dbReference>
<dbReference type="GO" id="GO:0043130">
    <property type="term" value="F:ubiquitin binding"/>
    <property type="evidence" value="ECO:0007669"/>
    <property type="project" value="InterPro"/>
</dbReference>